<dbReference type="InParanoid" id="A0A158NR31"/>
<dbReference type="GO" id="GO:0005874">
    <property type="term" value="C:microtubule"/>
    <property type="evidence" value="ECO:0007669"/>
    <property type="project" value="UniProtKB-KW"/>
</dbReference>
<dbReference type="KEGG" id="acep:105623200"/>
<dbReference type="GO" id="GO:0005524">
    <property type="term" value="F:ATP binding"/>
    <property type="evidence" value="ECO:0007669"/>
    <property type="project" value="UniProtKB-UniRule"/>
</dbReference>
<evidence type="ECO:0000256" key="6">
    <source>
        <dbReference type="ARBA" id="ARBA00023212"/>
    </source>
</evidence>
<keyword evidence="2" id="KW-0493">Microtubule</keyword>
<gene>
    <name evidence="10" type="primary">105623200</name>
</gene>
<feature type="binding site" evidence="7">
    <location>
        <begin position="412"/>
        <end position="419"/>
    </location>
    <ligand>
        <name>ATP</name>
        <dbReference type="ChEBI" id="CHEBI:30616"/>
    </ligand>
</feature>
<evidence type="ECO:0000256" key="2">
    <source>
        <dbReference type="ARBA" id="ARBA00022701"/>
    </source>
</evidence>
<dbReference type="InterPro" id="IPR027640">
    <property type="entry name" value="Kinesin-like_fam"/>
</dbReference>
<dbReference type="InterPro" id="IPR027417">
    <property type="entry name" value="P-loop_NTPase"/>
</dbReference>
<evidence type="ECO:0000256" key="5">
    <source>
        <dbReference type="ARBA" id="ARBA00023175"/>
    </source>
</evidence>
<dbReference type="FunCoup" id="A0A158NR31">
    <property type="interactions" value="735"/>
</dbReference>
<evidence type="ECO:0000256" key="3">
    <source>
        <dbReference type="ARBA" id="ARBA00022741"/>
    </source>
</evidence>
<keyword evidence="8" id="KW-0175">Coiled coil</keyword>
<comment type="subcellular location">
    <subcellularLocation>
        <location evidence="1">Cytoplasm</location>
        <location evidence="1">Cytoskeleton</location>
    </subcellularLocation>
</comment>
<evidence type="ECO:0000313" key="11">
    <source>
        <dbReference type="Proteomes" id="UP000005205"/>
    </source>
</evidence>
<feature type="domain" description="Kinesin motor" evidence="9">
    <location>
        <begin position="318"/>
        <end position="652"/>
    </location>
</feature>
<dbReference type="eggNOG" id="KOG0239">
    <property type="taxonomic scope" value="Eukaryota"/>
</dbReference>
<evidence type="ECO:0000256" key="7">
    <source>
        <dbReference type="PROSITE-ProRule" id="PRU00283"/>
    </source>
</evidence>
<dbReference type="OrthoDB" id="3176171at2759"/>
<dbReference type="PANTHER" id="PTHR47972:SF45">
    <property type="entry name" value="PROTEIN CLARET SEGREGATIONAL"/>
    <property type="match status" value="1"/>
</dbReference>
<accession>A0A158NR31</accession>
<dbReference type="InterPro" id="IPR036961">
    <property type="entry name" value="Kinesin_motor_dom_sf"/>
</dbReference>
<keyword evidence="11" id="KW-1185">Reference proteome</keyword>
<dbReference type="GO" id="GO:0008017">
    <property type="term" value="F:microtubule binding"/>
    <property type="evidence" value="ECO:0007669"/>
    <property type="project" value="InterPro"/>
</dbReference>
<dbReference type="InterPro" id="IPR001752">
    <property type="entry name" value="Kinesin_motor_dom"/>
</dbReference>
<reference evidence="11" key="1">
    <citation type="journal article" date="2011" name="PLoS Genet.">
        <title>The genome sequence of the leaf-cutter ant Atta cephalotes reveals insights into its obligate symbiotic lifestyle.</title>
        <authorList>
            <person name="Suen G."/>
            <person name="Teiling C."/>
            <person name="Li L."/>
            <person name="Holt C."/>
            <person name="Abouheif E."/>
            <person name="Bornberg-Bauer E."/>
            <person name="Bouffard P."/>
            <person name="Caldera E.J."/>
            <person name="Cash E."/>
            <person name="Cavanaugh A."/>
            <person name="Denas O."/>
            <person name="Elhaik E."/>
            <person name="Fave M.J."/>
            <person name="Gadau J."/>
            <person name="Gibson J.D."/>
            <person name="Graur D."/>
            <person name="Grubbs K.J."/>
            <person name="Hagen D.E."/>
            <person name="Harkins T.T."/>
            <person name="Helmkampf M."/>
            <person name="Hu H."/>
            <person name="Johnson B.R."/>
            <person name="Kim J."/>
            <person name="Marsh S.E."/>
            <person name="Moeller J.A."/>
            <person name="Munoz-Torres M.C."/>
            <person name="Murphy M.C."/>
            <person name="Naughton M.C."/>
            <person name="Nigam S."/>
            <person name="Overson R."/>
            <person name="Rajakumar R."/>
            <person name="Reese J.T."/>
            <person name="Scott J.J."/>
            <person name="Smith C.R."/>
            <person name="Tao S."/>
            <person name="Tsutsui N.D."/>
            <person name="Viljakainen L."/>
            <person name="Wissler L."/>
            <person name="Yandell M.D."/>
            <person name="Zimmer F."/>
            <person name="Taylor J."/>
            <person name="Slater S.C."/>
            <person name="Clifton S.W."/>
            <person name="Warren W.C."/>
            <person name="Elsik C.G."/>
            <person name="Smith C.D."/>
            <person name="Weinstock G.M."/>
            <person name="Gerardo N.M."/>
            <person name="Currie C.R."/>
        </authorList>
    </citation>
    <scope>NUCLEOTIDE SEQUENCE [LARGE SCALE GENOMIC DNA]</scope>
</reference>
<organism evidence="10 11">
    <name type="scientific">Atta cephalotes</name>
    <name type="common">Leafcutter ant</name>
    <dbReference type="NCBI Taxonomy" id="12957"/>
    <lineage>
        <taxon>Eukaryota</taxon>
        <taxon>Metazoa</taxon>
        <taxon>Ecdysozoa</taxon>
        <taxon>Arthropoda</taxon>
        <taxon>Hexapoda</taxon>
        <taxon>Insecta</taxon>
        <taxon>Pterygota</taxon>
        <taxon>Neoptera</taxon>
        <taxon>Endopterygota</taxon>
        <taxon>Hymenoptera</taxon>
        <taxon>Apocrita</taxon>
        <taxon>Aculeata</taxon>
        <taxon>Formicoidea</taxon>
        <taxon>Formicidae</taxon>
        <taxon>Myrmicinae</taxon>
        <taxon>Atta</taxon>
    </lineage>
</organism>
<dbReference type="EnsemblMetazoa" id="XM_012204599.1">
    <property type="protein sequence ID" value="XP_012059989.1"/>
    <property type="gene ID" value="LOC105623200"/>
</dbReference>
<dbReference type="SMART" id="SM00129">
    <property type="entry name" value="KISc"/>
    <property type="match status" value="1"/>
</dbReference>
<dbReference type="GO" id="GO:0007018">
    <property type="term" value="P:microtubule-based movement"/>
    <property type="evidence" value="ECO:0007669"/>
    <property type="project" value="InterPro"/>
</dbReference>
<proteinExistence type="inferred from homology"/>
<keyword evidence="4 7" id="KW-0067">ATP-binding</keyword>
<dbReference type="Gene3D" id="3.40.850.10">
    <property type="entry name" value="Kinesin motor domain"/>
    <property type="match status" value="1"/>
</dbReference>
<dbReference type="STRING" id="12957.A0A158NR31"/>
<feature type="coiled-coil region" evidence="8">
    <location>
        <begin position="158"/>
        <end position="227"/>
    </location>
</feature>
<keyword evidence="3 7" id="KW-0547">Nucleotide-binding</keyword>
<evidence type="ECO:0000256" key="8">
    <source>
        <dbReference type="SAM" id="Coils"/>
    </source>
</evidence>
<evidence type="ECO:0000256" key="4">
    <source>
        <dbReference type="ARBA" id="ARBA00022840"/>
    </source>
</evidence>
<keyword evidence="5 7" id="KW-0505">Motor protein</keyword>
<dbReference type="GO" id="GO:0003777">
    <property type="term" value="F:microtubule motor activity"/>
    <property type="evidence" value="ECO:0007669"/>
    <property type="project" value="InterPro"/>
</dbReference>
<evidence type="ECO:0000259" key="9">
    <source>
        <dbReference type="PROSITE" id="PS50067"/>
    </source>
</evidence>
<keyword evidence="6" id="KW-0963">Cytoplasm</keyword>
<dbReference type="AlphaFoldDB" id="A0A158NR31"/>
<evidence type="ECO:0000256" key="1">
    <source>
        <dbReference type="ARBA" id="ARBA00004245"/>
    </source>
</evidence>
<reference evidence="10" key="2">
    <citation type="submission" date="2016-04" db="UniProtKB">
        <authorList>
            <consortium name="EnsemblMetazoa"/>
        </authorList>
    </citation>
    <scope>IDENTIFICATION</scope>
</reference>
<name>A0A158NR31_ATTCE</name>
<sequence length="664" mass="75140">MESRLPKPKIMIKANSITDISVKNNSHKVTKSNISTSTSMITSTITSTLTSTSVGTASMKSMTENKLPVKQALVRAKTLSTITRSNNVQKAVKRTATNVVHGEAKKAFVKPVTKALMDKPINNVLMTNNTVKKVNKIIQNDKDNKTGKLNKWDMRGRLAQANDKLSVAQRKNKDTESKCNMLQELVDTLKASETACKTEAEKLEVLNNTLTNELQTLTEEMFTIRKNEEDLVKQLKESKELCTSLSCTLNEFQEKYKSQEVLNLEQTKQLTVLKSDLELQEKLNKDLNIVKEELQALTHKMDKDRRVLHNTIQELKGNIRVFCRVRPRTPKEIEQTKVLCNINFIDDCTIEVGKSDGSDAIGCSRKLRGIKQEFSFDKVFTPNASQADVFEELSLLVQSALEGYNVCIFAYGQTGSGKTYTMEGECELQTEGMIPRTVRHIFKEMKQFELLGWEYQIEASFLEIYNEHIVDLLDSQSKIHEIRMVDNKSQDLYVSNLQVEEIHSPEELHKCLQIAQRNRAVAATQSNERSSRSHSVTRIRLIGTHITKQEISIGNLNLVDLAGSERLKTEEAVRTTETKNINKSLANLGNVILALLKKQEHIPYRNSKLTHLLMPSLGGNSKTLMLLNVSPLDECYNETLNSLRFASNVNNCKTEKVKRSRMIL</sequence>
<protein>
    <recommendedName>
        <fullName evidence="9">Kinesin motor domain-containing protein</fullName>
    </recommendedName>
</protein>
<dbReference type="EMBL" id="ADTU01023780">
    <property type="status" value="NOT_ANNOTATED_CDS"/>
    <property type="molecule type" value="Genomic_DNA"/>
</dbReference>
<keyword evidence="6" id="KW-0206">Cytoskeleton</keyword>
<dbReference type="PANTHER" id="PTHR47972">
    <property type="entry name" value="KINESIN-LIKE PROTEIN KLP-3"/>
    <property type="match status" value="1"/>
</dbReference>
<dbReference type="PRINTS" id="PR00380">
    <property type="entry name" value="KINESINHEAVY"/>
</dbReference>
<dbReference type="Pfam" id="PF00225">
    <property type="entry name" value="Kinesin"/>
    <property type="match status" value="1"/>
</dbReference>
<dbReference type="Proteomes" id="UP000005205">
    <property type="component" value="Unassembled WGS sequence"/>
</dbReference>
<dbReference type="SUPFAM" id="SSF52540">
    <property type="entry name" value="P-loop containing nucleoside triphosphate hydrolases"/>
    <property type="match status" value="1"/>
</dbReference>
<dbReference type="PROSITE" id="PS50067">
    <property type="entry name" value="KINESIN_MOTOR_2"/>
    <property type="match status" value="1"/>
</dbReference>
<comment type="similarity">
    <text evidence="7">Belongs to the TRAFAC class myosin-kinesin ATPase superfamily. Kinesin family.</text>
</comment>
<evidence type="ECO:0000313" key="10">
    <source>
        <dbReference type="EnsemblMetazoa" id="XP_012059989.1"/>
    </source>
</evidence>